<feature type="non-terminal residue" evidence="2">
    <location>
        <position position="1"/>
    </location>
</feature>
<reference evidence="2" key="1">
    <citation type="submission" date="2018-05" db="EMBL/GenBank/DDBJ databases">
        <authorList>
            <person name="Lanie J.A."/>
            <person name="Ng W.-L."/>
            <person name="Kazmierczak K.M."/>
            <person name="Andrzejewski T.M."/>
            <person name="Davidsen T.M."/>
            <person name="Wayne K.J."/>
            <person name="Tettelin H."/>
            <person name="Glass J.I."/>
            <person name="Rusch D."/>
            <person name="Podicherti R."/>
            <person name="Tsui H.-C.T."/>
            <person name="Winkler M.E."/>
        </authorList>
    </citation>
    <scope>NUCLEOTIDE SEQUENCE</scope>
</reference>
<dbReference type="CDD" id="cd14797">
    <property type="entry name" value="DUF302"/>
    <property type="match status" value="1"/>
</dbReference>
<proteinExistence type="predicted"/>
<dbReference type="InterPro" id="IPR035923">
    <property type="entry name" value="TT1751-like_sf"/>
</dbReference>
<name>A0A382ERC3_9ZZZZ</name>
<dbReference type="AlphaFoldDB" id="A0A382ERC3"/>
<dbReference type="SUPFAM" id="SSF103247">
    <property type="entry name" value="TT1751-like"/>
    <property type="match status" value="1"/>
</dbReference>
<dbReference type="InterPro" id="IPR005180">
    <property type="entry name" value="DUF302"/>
</dbReference>
<feature type="domain" description="DUF302" evidence="1">
    <location>
        <begin position="53"/>
        <end position="105"/>
    </location>
</feature>
<organism evidence="2">
    <name type="scientific">marine metagenome</name>
    <dbReference type="NCBI Taxonomy" id="408172"/>
    <lineage>
        <taxon>unclassified sequences</taxon>
        <taxon>metagenomes</taxon>
        <taxon>ecological metagenomes</taxon>
    </lineage>
</organism>
<gene>
    <name evidence="2" type="ORF">METZ01_LOCUS206092</name>
</gene>
<accession>A0A382ERC3</accession>
<dbReference type="Gene3D" id="3.30.310.70">
    <property type="entry name" value="TT1751-like domain"/>
    <property type="match status" value="1"/>
</dbReference>
<sequence>LLILIVSCADDSNQIYTKISKKDFLDIIQDAEFAITENNFRIINRLHIGQSIRDRGTELFPKNEVILFCNLTLAEEMLRLKPDHINYCPYKITITEVNKNISIGTHLLPTNTQSYEINKFSIKINEILRKIVEYTASEDLFILDKSQ</sequence>
<protein>
    <recommendedName>
        <fullName evidence="1">DUF302 domain-containing protein</fullName>
    </recommendedName>
</protein>
<evidence type="ECO:0000313" key="2">
    <source>
        <dbReference type="EMBL" id="SVB53238.1"/>
    </source>
</evidence>
<evidence type="ECO:0000259" key="1">
    <source>
        <dbReference type="Pfam" id="PF03625"/>
    </source>
</evidence>
<dbReference type="EMBL" id="UINC01045914">
    <property type="protein sequence ID" value="SVB53238.1"/>
    <property type="molecule type" value="Genomic_DNA"/>
</dbReference>
<dbReference type="Pfam" id="PF03625">
    <property type="entry name" value="DUF302"/>
    <property type="match status" value="1"/>
</dbReference>